<comment type="subcellular location">
    <subcellularLocation>
        <location evidence="1">Nucleus</location>
    </subcellularLocation>
</comment>
<dbReference type="Pfam" id="PF02362">
    <property type="entry name" value="B3"/>
    <property type="match status" value="1"/>
</dbReference>
<dbReference type="InterPro" id="IPR044837">
    <property type="entry name" value="REM16-like"/>
</dbReference>
<dbReference type="AlphaFoldDB" id="A0A251RC54"/>
<accession>A0A251RC54</accession>
<dbReference type="SMR" id="A0A251RC54"/>
<sequence length="194" mass="21928">MAKPKWLYEESRQQSLEENRKKMAALNLPQLAQLAHPAPVELARPRTFEKHLVQVRRSTRVSNHSSPVYKELAEGFVEPNKRFCSDEARAAALHEAQELVSGLGSDNPTIVKTIVPSYISGGFFLCLKRQFCMENLSKGDEVMTLVDVDGNEYLTRYLAQRFGLSAGWKEFAFAHDLVEGDALVFQLIRPTAFK</sequence>
<dbReference type="CDD" id="cd10017">
    <property type="entry name" value="B3_DNA"/>
    <property type="match status" value="1"/>
</dbReference>
<dbReference type="Gene3D" id="2.40.330.10">
    <property type="entry name" value="DNA-binding pseudobarrel domain"/>
    <property type="match status" value="1"/>
</dbReference>
<dbReference type="SUPFAM" id="SSF101936">
    <property type="entry name" value="DNA-binding pseudobarrel domain"/>
    <property type="match status" value="1"/>
</dbReference>
<dbReference type="InterPro" id="IPR015300">
    <property type="entry name" value="DNA-bd_pseudobarrel_sf"/>
</dbReference>
<dbReference type="STRING" id="3760.A0A251RC54"/>
<dbReference type="PANTHER" id="PTHR31391:SF4">
    <property type="entry name" value="B3 DOMAIN-CONTAINING PROTEIN OS03G0184500"/>
    <property type="match status" value="1"/>
</dbReference>
<evidence type="ECO:0000313" key="8">
    <source>
        <dbReference type="Proteomes" id="UP000006882"/>
    </source>
</evidence>
<keyword evidence="5" id="KW-0539">Nucleus</keyword>
<dbReference type="GO" id="GO:0005634">
    <property type="term" value="C:nucleus"/>
    <property type="evidence" value="ECO:0007669"/>
    <property type="project" value="UniProtKB-SubCell"/>
</dbReference>
<evidence type="ECO:0000313" key="7">
    <source>
        <dbReference type="EMBL" id="ONI33644.1"/>
    </source>
</evidence>
<gene>
    <name evidence="7" type="ORF">PRUPE_1G437800</name>
</gene>
<dbReference type="GO" id="GO:0003677">
    <property type="term" value="F:DNA binding"/>
    <property type="evidence" value="ECO:0007669"/>
    <property type="project" value="UniProtKB-KW"/>
</dbReference>
<reference evidence="7 8" key="1">
    <citation type="journal article" date="2013" name="Nat. Genet.">
        <title>The high-quality draft genome of peach (Prunus persica) identifies unique patterns of genetic diversity, domestication and genome evolution.</title>
        <authorList>
            <consortium name="International Peach Genome Initiative"/>
            <person name="Verde I."/>
            <person name="Abbott A.G."/>
            <person name="Scalabrin S."/>
            <person name="Jung S."/>
            <person name="Shu S."/>
            <person name="Marroni F."/>
            <person name="Zhebentyayeva T."/>
            <person name="Dettori M.T."/>
            <person name="Grimwood J."/>
            <person name="Cattonaro F."/>
            <person name="Zuccolo A."/>
            <person name="Rossini L."/>
            <person name="Jenkins J."/>
            <person name="Vendramin E."/>
            <person name="Meisel L.A."/>
            <person name="Decroocq V."/>
            <person name="Sosinski B."/>
            <person name="Prochnik S."/>
            <person name="Mitros T."/>
            <person name="Policriti A."/>
            <person name="Cipriani G."/>
            <person name="Dondini L."/>
            <person name="Ficklin S."/>
            <person name="Goodstein D.M."/>
            <person name="Xuan P."/>
            <person name="Del Fabbro C."/>
            <person name="Aramini V."/>
            <person name="Copetti D."/>
            <person name="Gonzalez S."/>
            <person name="Horner D.S."/>
            <person name="Falchi R."/>
            <person name="Lucas S."/>
            <person name="Mica E."/>
            <person name="Maldonado J."/>
            <person name="Lazzari B."/>
            <person name="Bielenberg D."/>
            <person name="Pirona R."/>
            <person name="Miculan M."/>
            <person name="Barakat A."/>
            <person name="Testolin R."/>
            <person name="Stella A."/>
            <person name="Tartarini S."/>
            <person name="Tonutti P."/>
            <person name="Arus P."/>
            <person name="Orellana A."/>
            <person name="Wells C."/>
            <person name="Main D."/>
            <person name="Vizzotto G."/>
            <person name="Silva H."/>
            <person name="Salamini F."/>
            <person name="Schmutz J."/>
            <person name="Morgante M."/>
            <person name="Rokhsar D.S."/>
        </authorList>
    </citation>
    <scope>NUCLEOTIDE SEQUENCE [LARGE SCALE GENOMIC DNA]</scope>
    <source>
        <strain evidence="8">cv. Nemared</strain>
    </source>
</reference>
<keyword evidence="3" id="KW-0238">DNA-binding</keyword>
<keyword evidence="2" id="KW-0805">Transcription regulation</keyword>
<dbReference type="PROSITE" id="PS50863">
    <property type="entry name" value="B3"/>
    <property type="match status" value="1"/>
</dbReference>
<evidence type="ECO:0000256" key="4">
    <source>
        <dbReference type="ARBA" id="ARBA00023163"/>
    </source>
</evidence>
<dbReference type="PANTHER" id="PTHR31391">
    <property type="entry name" value="B3 DOMAIN-CONTAINING PROTEIN OS11G0197600-RELATED"/>
    <property type="match status" value="1"/>
</dbReference>
<feature type="non-terminal residue" evidence="7">
    <location>
        <position position="1"/>
    </location>
</feature>
<evidence type="ECO:0000256" key="5">
    <source>
        <dbReference type="ARBA" id="ARBA00023242"/>
    </source>
</evidence>
<proteinExistence type="predicted"/>
<dbReference type="Proteomes" id="UP000006882">
    <property type="component" value="Chromosome G1"/>
</dbReference>
<evidence type="ECO:0000259" key="6">
    <source>
        <dbReference type="PROSITE" id="PS50863"/>
    </source>
</evidence>
<dbReference type="EMBL" id="CM007651">
    <property type="protein sequence ID" value="ONI33644.1"/>
    <property type="molecule type" value="Genomic_DNA"/>
</dbReference>
<dbReference type="SMART" id="SM01019">
    <property type="entry name" value="B3"/>
    <property type="match status" value="1"/>
</dbReference>
<evidence type="ECO:0000256" key="1">
    <source>
        <dbReference type="ARBA" id="ARBA00004123"/>
    </source>
</evidence>
<name>A0A251RC54_PRUPE</name>
<dbReference type="Gramene" id="ONI33644">
    <property type="protein sequence ID" value="ONI33644"/>
    <property type="gene ID" value="PRUPE_1G437800"/>
</dbReference>
<evidence type="ECO:0000256" key="2">
    <source>
        <dbReference type="ARBA" id="ARBA00023015"/>
    </source>
</evidence>
<protein>
    <recommendedName>
        <fullName evidence="6">TF-B3 domain-containing protein</fullName>
    </recommendedName>
</protein>
<dbReference type="InterPro" id="IPR003340">
    <property type="entry name" value="B3_DNA-bd"/>
</dbReference>
<keyword evidence="4" id="KW-0804">Transcription</keyword>
<feature type="domain" description="TF-B3" evidence="6">
    <location>
        <begin position="110"/>
        <end position="194"/>
    </location>
</feature>
<organism evidence="7 8">
    <name type="scientific">Prunus persica</name>
    <name type="common">Peach</name>
    <name type="synonym">Amygdalus persica</name>
    <dbReference type="NCBI Taxonomy" id="3760"/>
    <lineage>
        <taxon>Eukaryota</taxon>
        <taxon>Viridiplantae</taxon>
        <taxon>Streptophyta</taxon>
        <taxon>Embryophyta</taxon>
        <taxon>Tracheophyta</taxon>
        <taxon>Spermatophyta</taxon>
        <taxon>Magnoliopsida</taxon>
        <taxon>eudicotyledons</taxon>
        <taxon>Gunneridae</taxon>
        <taxon>Pentapetalae</taxon>
        <taxon>rosids</taxon>
        <taxon>fabids</taxon>
        <taxon>Rosales</taxon>
        <taxon>Rosaceae</taxon>
        <taxon>Amygdaloideae</taxon>
        <taxon>Amygdaleae</taxon>
        <taxon>Prunus</taxon>
    </lineage>
</organism>
<evidence type="ECO:0000256" key="3">
    <source>
        <dbReference type="ARBA" id="ARBA00023125"/>
    </source>
</evidence>
<keyword evidence="8" id="KW-1185">Reference proteome</keyword>